<evidence type="ECO:0000313" key="2">
    <source>
        <dbReference type="Proteomes" id="UP000076532"/>
    </source>
</evidence>
<accession>A0A165X7K5</accession>
<protein>
    <submittedName>
        <fullName evidence="1">Uncharacterized protein</fullName>
    </submittedName>
</protein>
<keyword evidence="2" id="KW-1185">Reference proteome</keyword>
<gene>
    <name evidence="1" type="ORF">FIBSPDRAFT_964913</name>
</gene>
<name>A0A165X7K5_9AGAM</name>
<dbReference type="AlphaFoldDB" id="A0A165X7K5"/>
<dbReference type="OrthoDB" id="276261at2759"/>
<sequence length="83" mass="9339">MPGTALATDRDVISTKSSIFLNYVQEEFPGALVEPDARKYWNDGGGIKFIKLESARVPFLLPLTSASFYFLYSFETDRILPSK</sequence>
<proteinExistence type="predicted"/>
<evidence type="ECO:0000313" key="1">
    <source>
        <dbReference type="EMBL" id="KZP08283.1"/>
    </source>
</evidence>
<dbReference type="Proteomes" id="UP000076532">
    <property type="component" value="Unassembled WGS sequence"/>
</dbReference>
<organism evidence="1 2">
    <name type="scientific">Athelia psychrophila</name>
    <dbReference type="NCBI Taxonomy" id="1759441"/>
    <lineage>
        <taxon>Eukaryota</taxon>
        <taxon>Fungi</taxon>
        <taxon>Dikarya</taxon>
        <taxon>Basidiomycota</taxon>
        <taxon>Agaricomycotina</taxon>
        <taxon>Agaricomycetes</taxon>
        <taxon>Agaricomycetidae</taxon>
        <taxon>Atheliales</taxon>
        <taxon>Atheliaceae</taxon>
        <taxon>Athelia</taxon>
    </lineage>
</organism>
<reference evidence="1 2" key="1">
    <citation type="journal article" date="2016" name="Mol. Biol. Evol.">
        <title>Comparative Genomics of Early-Diverging Mushroom-Forming Fungi Provides Insights into the Origins of Lignocellulose Decay Capabilities.</title>
        <authorList>
            <person name="Nagy L.G."/>
            <person name="Riley R."/>
            <person name="Tritt A."/>
            <person name="Adam C."/>
            <person name="Daum C."/>
            <person name="Floudas D."/>
            <person name="Sun H."/>
            <person name="Yadav J.S."/>
            <person name="Pangilinan J."/>
            <person name="Larsson K.H."/>
            <person name="Matsuura K."/>
            <person name="Barry K."/>
            <person name="Labutti K."/>
            <person name="Kuo R."/>
            <person name="Ohm R.A."/>
            <person name="Bhattacharya S.S."/>
            <person name="Shirouzu T."/>
            <person name="Yoshinaga Y."/>
            <person name="Martin F.M."/>
            <person name="Grigoriev I.V."/>
            <person name="Hibbett D.S."/>
        </authorList>
    </citation>
    <scope>NUCLEOTIDE SEQUENCE [LARGE SCALE GENOMIC DNA]</scope>
    <source>
        <strain evidence="1 2">CBS 109695</strain>
    </source>
</reference>
<dbReference type="EMBL" id="KV417725">
    <property type="protein sequence ID" value="KZP08283.1"/>
    <property type="molecule type" value="Genomic_DNA"/>
</dbReference>